<reference evidence="1 2" key="1">
    <citation type="submission" date="2016-03" db="EMBL/GenBank/DDBJ databases">
        <title>Choanephora cucurbitarum.</title>
        <authorList>
            <person name="Min B."/>
            <person name="Park H."/>
            <person name="Park J.-H."/>
            <person name="Shin H.-D."/>
            <person name="Choi I.-G."/>
        </authorList>
    </citation>
    <scope>NUCLEOTIDE SEQUENCE [LARGE SCALE GENOMIC DNA]</scope>
    <source>
        <strain evidence="1 2">KUS-F28377</strain>
    </source>
</reference>
<accession>A0A1C7NIL0</accession>
<protein>
    <submittedName>
        <fullName evidence="1">Uncharacterized protein</fullName>
    </submittedName>
</protein>
<comment type="caution">
    <text evidence="1">The sequence shown here is derived from an EMBL/GenBank/DDBJ whole genome shotgun (WGS) entry which is preliminary data.</text>
</comment>
<keyword evidence="2" id="KW-1185">Reference proteome</keyword>
<name>A0A1C7NIL0_9FUNG</name>
<sequence length="97" mass="11418">MRLMIHFLMPYSNLVLLKTRAHEYPPHKKETVTLSGLCFNLNHLHLDRMISFYLESQLNRIWSYTYSGVSLLEKSKTQEGSEACQSIMGKKYDNYPM</sequence>
<dbReference type="EMBL" id="LUGH01000122">
    <property type="protein sequence ID" value="OBZ88957.1"/>
    <property type="molecule type" value="Genomic_DNA"/>
</dbReference>
<evidence type="ECO:0000313" key="1">
    <source>
        <dbReference type="EMBL" id="OBZ88957.1"/>
    </source>
</evidence>
<proteinExistence type="predicted"/>
<dbReference type="Proteomes" id="UP000093000">
    <property type="component" value="Unassembled WGS sequence"/>
</dbReference>
<dbReference type="InParanoid" id="A0A1C7NIL0"/>
<gene>
    <name evidence="1" type="ORF">A0J61_02994</name>
</gene>
<organism evidence="1 2">
    <name type="scientific">Choanephora cucurbitarum</name>
    <dbReference type="NCBI Taxonomy" id="101091"/>
    <lineage>
        <taxon>Eukaryota</taxon>
        <taxon>Fungi</taxon>
        <taxon>Fungi incertae sedis</taxon>
        <taxon>Mucoromycota</taxon>
        <taxon>Mucoromycotina</taxon>
        <taxon>Mucoromycetes</taxon>
        <taxon>Mucorales</taxon>
        <taxon>Mucorineae</taxon>
        <taxon>Choanephoraceae</taxon>
        <taxon>Choanephoroideae</taxon>
        <taxon>Choanephora</taxon>
    </lineage>
</organism>
<dbReference type="AlphaFoldDB" id="A0A1C7NIL0"/>
<evidence type="ECO:0000313" key="2">
    <source>
        <dbReference type="Proteomes" id="UP000093000"/>
    </source>
</evidence>